<feature type="compositionally biased region" description="Acidic residues" evidence="1">
    <location>
        <begin position="334"/>
        <end position="349"/>
    </location>
</feature>
<dbReference type="PANTHER" id="PTHR14336">
    <property type="entry name" value="TANDEM PH DOMAIN CONTAINING PROTEIN"/>
    <property type="match status" value="1"/>
</dbReference>
<feature type="compositionally biased region" description="Basic and acidic residues" evidence="1">
    <location>
        <begin position="187"/>
        <end position="213"/>
    </location>
</feature>
<proteinExistence type="predicted"/>
<reference evidence="3 4" key="1">
    <citation type="journal article" date="2015" name="Genome Biol. Evol.">
        <title>Comparative Genomics of a Bacterivorous Green Alga Reveals Evolutionary Causalities and Consequences of Phago-Mixotrophic Mode of Nutrition.</title>
        <authorList>
            <person name="Burns J.A."/>
            <person name="Paasch A."/>
            <person name="Narechania A."/>
            <person name="Kim E."/>
        </authorList>
    </citation>
    <scope>NUCLEOTIDE SEQUENCE [LARGE SCALE GENOMIC DNA]</scope>
    <source>
        <strain evidence="3 4">PLY_AMNH</strain>
    </source>
</reference>
<protein>
    <recommendedName>
        <fullName evidence="2">PH domain-containing protein</fullName>
    </recommendedName>
</protein>
<name>A0AAE0BK36_9CHLO</name>
<sequence>MKLKNVLRNSKEVVGKGIHNIQNIGEKKCLDNTLALEKFHMTGYLRKRNTKVSSPLFRNWDKRWFALNDDSLLYAVSPKELSAKQCFPVGDILEVKMIDEEGTDKEGKGVFEFEVTLPGRTLRLRPKSESQRRHWVAALEKARSGVRQAGSRESSVCGDELDIETHGLRRVKSSAAESATESSSLRVRAESERRLQTRAFKNEREPHSRRDRLLNQAVARSPDFEEEDWSTWKDEDLYIDDDDDDAIEHLTSPKRKHDLIPGPSTPPKGPPQGQRKKAQKNDGEDCPGVHKKPSKVYTNSMFDEEENDALESNKPLPPPVNKMCVAGVQQDTNWLDDDWDDESESDDDY</sequence>
<dbReference type="SMART" id="SM00233">
    <property type="entry name" value="PH"/>
    <property type="match status" value="1"/>
</dbReference>
<dbReference type="PROSITE" id="PS50003">
    <property type="entry name" value="PH_DOMAIN"/>
    <property type="match status" value="1"/>
</dbReference>
<dbReference type="InterPro" id="IPR011993">
    <property type="entry name" value="PH-like_dom_sf"/>
</dbReference>
<dbReference type="InterPro" id="IPR001849">
    <property type="entry name" value="PH_domain"/>
</dbReference>
<accession>A0AAE0BK36</accession>
<feature type="region of interest" description="Disordered" evidence="1">
    <location>
        <begin position="172"/>
        <end position="213"/>
    </location>
</feature>
<evidence type="ECO:0000259" key="2">
    <source>
        <dbReference type="PROSITE" id="PS50003"/>
    </source>
</evidence>
<comment type="caution">
    <text evidence="3">The sequence shown here is derived from an EMBL/GenBank/DDBJ whole genome shotgun (WGS) entry which is preliminary data.</text>
</comment>
<dbReference type="Pfam" id="PF00169">
    <property type="entry name" value="PH"/>
    <property type="match status" value="1"/>
</dbReference>
<feature type="region of interest" description="Disordered" evidence="1">
    <location>
        <begin position="252"/>
        <end position="349"/>
    </location>
</feature>
<dbReference type="Proteomes" id="UP001190700">
    <property type="component" value="Unassembled WGS sequence"/>
</dbReference>
<feature type="compositionally biased region" description="Low complexity" evidence="1">
    <location>
        <begin position="173"/>
        <end position="184"/>
    </location>
</feature>
<organism evidence="3 4">
    <name type="scientific">Cymbomonas tetramitiformis</name>
    <dbReference type="NCBI Taxonomy" id="36881"/>
    <lineage>
        <taxon>Eukaryota</taxon>
        <taxon>Viridiplantae</taxon>
        <taxon>Chlorophyta</taxon>
        <taxon>Pyramimonadophyceae</taxon>
        <taxon>Pyramimonadales</taxon>
        <taxon>Pyramimonadaceae</taxon>
        <taxon>Cymbomonas</taxon>
    </lineage>
</organism>
<evidence type="ECO:0000313" key="4">
    <source>
        <dbReference type="Proteomes" id="UP001190700"/>
    </source>
</evidence>
<evidence type="ECO:0000313" key="3">
    <source>
        <dbReference type="EMBL" id="KAK3237363.1"/>
    </source>
</evidence>
<gene>
    <name evidence="3" type="ORF">CYMTET_52557</name>
</gene>
<feature type="domain" description="PH" evidence="2">
    <location>
        <begin position="38"/>
        <end position="144"/>
    </location>
</feature>
<dbReference type="Gene3D" id="2.30.29.30">
    <property type="entry name" value="Pleckstrin-homology domain (PH domain)/Phosphotyrosine-binding domain (PTB)"/>
    <property type="match status" value="1"/>
</dbReference>
<dbReference type="SUPFAM" id="SSF50729">
    <property type="entry name" value="PH domain-like"/>
    <property type="match status" value="1"/>
</dbReference>
<evidence type="ECO:0000256" key="1">
    <source>
        <dbReference type="SAM" id="MobiDB-lite"/>
    </source>
</evidence>
<dbReference type="AlphaFoldDB" id="A0AAE0BK36"/>
<dbReference type="EMBL" id="LGRX02034627">
    <property type="protein sequence ID" value="KAK3237363.1"/>
    <property type="molecule type" value="Genomic_DNA"/>
</dbReference>
<dbReference type="InterPro" id="IPR051707">
    <property type="entry name" value="PI-Interact_SigTrans_Reg"/>
</dbReference>
<keyword evidence="4" id="KW-1185">Reference proteome</keyword>